<dbReference type="EMBL" id="JBHLTC010000036">
    <property type="protein sequence ID" value="MFC0627769.1"/>
    <property type="molecule type" value="Genomic_DNA"/>
</dbReference>
<evidence type="ECO:0000313" key="2">
    <source>
        <dbReference type="Proteomes" id="UP001589890"/>
    </source>
</evidence>
<dbReference type="RefSeq" id="WP_380052910.1">
    <property type="nucleotide sequence ID" value="NZ_JBHLTC010000036.1"/>
</dbReference>
<proteinExistence type="predicted"/>
<accession>A0ABV6QSZ9</accession>
<dbReference type="Proteomes" id="UP001589890">
    <property type="component" value="Unassembled WGS sequence"/>
</dbReference>
<dbReference type="Gene3D" id="1.20.910.10">
    <property type="entry name" value="Heme oxygenase-like"/>
    <property type="match status" value="1"/>
</dbReference>
<dbReference type="SUPFAM" id="SSF48613">
    <property type="entry name" value="Heme oxygenase-like"/>
    <property type="match status" value="1"/>
</dbReference>
<gene>
    <name evidence="1" type="ORF">ACFFGN_27090</name>
</gene>
<name>A0ABV6QSZ9_9ACTN</name>
<evidence type="ECO:0000313" key="1">
    <source>
        <dbReference type="EMBL" id="MFC0627769.1"/>
    </source>
</evidence>
<comment type="caution">
    <text evidence="1">The sequence shown here is derived from an EMBL/GenBank/DDBJ whole genome shotgun (WGS) entry which is preliminary data.</text>
</comment>
<evidence type="ECO:0008006" key="3">
    <source>
        <dbReference type="Google" id="ProtNLM"/>
    </source>
</evidence>
<reference evidence="1 2" key="1">
    <citation type="submission" date="2024-09" db="EMBL/GenBank/DDBJ databases">
        <authorList>
            <person name="Sun Q."/>
            <person name="Mori K."/>
        </authorList>
    </citation>
    <scope>NUCLEOTIDE SEQUENCE [LARGE SCALE GENOMIC DNA]</scope>
    <source>
        <strain evidence="1 2">CGMCC 1.15906</strain>
    </source>
</reference>
<organism evidence="1 2">
    <name type="scientific">Kribbella deserti</name>
    <dbReference type="NCBI Taxonomy" id="1926257"/>
    <lineage>
        <taxon>Bacteria</taxon>
        <taxon>Bacillati</taxon>
        <taxon>Actinomycetota</taxon>
        <taxon>Actinomycetes</taxon>
        <taxon>Propionibacteriales</taxon>
        <taxon>Kribbellaceae</taxon>
        <taxon>Kribbella</taxon>
    </lineage>
</organism>
<dbReference type="InterPro" id="IPR016084">
    <property type="entry name" value="Haem_Oase-like_multi-hlx"/>
</dbReference>
<sequence>MRSDWRSCLTLAARAEQPEVRAWFTGLAAGEELALSKLPTLAPEGESYEPQAGCQAYPAYFAWLALNAEPAEVVVGLYANFAAWGNYCATLAEAMRTRYGYTDEACGFLDFFATPPPDGEAQAIAAVQAGIDAGVVTERVRRYARLVQSSELMFWNNLI</sequence>
<protein>
    <recommendedName>
        <fullName evidence="3">Transcriptional regulator</fullName>
    </recommendedName>
</protein>
<keyword evidence="2" id="KW-1185">Reference proteome</keyword>